<comment type="caution">
    <text evidence="3">The sequence shown here is derived from an EMBL/GenBank/DDBJ whole genome shotgun (WGS) entry which is preliminary data.</text>
</comment>
<dbReference type="EMBL" id="JAVRRG010000052">
    <property type="protein sequence ID" value="KAK5092780.1"/>
    <property type="molecule type" value="Genomic_DNA"/>
</dbReference>
<accession>A0ABR0KAK4</accession>
<feature type="region of interest" description="Disordered" evidence="2">
    <location>
        <begin position="32"/>
        <end position="107"/>
    </location>
</feature>
<name>A0ABR0KAK4_9EURO</name>
<feature type="region of interest" description="Disordered" evidence="2">
    <location>
        <begin position="523"/>
        <end position="549"/>
    </location>
</feature>
<keyword evidence="4" id="KW-1185">Reference proteome</keyword>
<reference evidence="3 4" key="1">
    <citation type="submission" date="2023-08" db="EMBL/GenBank/DDBJ databases">
        <title>Black Yeasts Isolated from many extreme environments.</title>
        <authorList>
            <person name="Coleine C."/>
            <person name="Stajich J.E."/>
            <person name="Selbmann L."/>
        </authorList>
    </citation>
    <scope>NUCLEOTIDE SEQUENCE [LARGE SCALE GENOMIC DNA]</scope>
    <source>
        <strain evidence="3 4">CCFEE 5885</strain>
    </source>
</reference>
<feature type="region of interest" description="Disordered" evidence="2">
    <location>
        <begin position="629"/>
        <end position="707"/>
    </location>
</feature>
<feature type="coiled-coil region" evidence="1">
    <location>
        <begin position="427"/>
        <end position="477"/>
    </location>
</feature>
<feature type="compositionally biased region" description="Basic and acidic residues" evidence="2">
    <location>
        <begin position="478"/>
        <end position="501"/>
    </location>
</feature>
<keyword evidence="1" id="KW-0175">Coiled coil</keyword>
<evidence type="ECO:0000313" key="4">
    <source>
        <dbReference type="Proteomes" id="UP001345013"/>
    </source>
</evidence>
<protein>
    <submittedName>
        <fullName evidence="3">Uncharacterized protein</fullName>
    </submittedName>
</protein>
<evidence type="ECO:0000256" key="1">
    <source>
        <dbReference type="SAM" id="Coils"/>
    </source>
</evidence>
<feature type="region of interest" description="Disordered" evidence="2">
    <location>
        <begin position="477"/>
        <end position="505"/>
    </location>
</feature>
<feature type="region of interest" description="Disordered" evidence="2">
    <location>
        <begin position="365"/>
        <end position="422"/>
    </location>
</feature>
<evidence type="ECO:0000313" key="3">
    <source>
        <dbReference type="EMBL" id="KAK5092780.1"/>
    </source>
</evidence>
<sequence length="740" mass="81695">MPPSKKSEAAFMGMMERFLESHASCDCSDCRLSTKKSKKITPQPPKPNIGKENCSPSNSKPVPAADRYFGAEHRPPPPLRRASAREKDKDKDKPATNGSMPPTNRAAKVNKLLKADSVGTLFDVFREYPSCDEENKLASRIQEVTSQSKLFAESKAKIIELCNDGSIEPDIVFGLLAKFRQERSIIGSALIKSNSEREKALQAIHEVDDLLGMLRDVAKEGKGPSGDDMRHSLGNMIFKVHELAKNPSSLYDELMDLREEHLELLADYDDLNHRFHDIEGCHEKLHEDKKKLQDDLAFEKREHVDTRKRLSALVGTKNQVNQAHKSLEKVHEENLELKKEVEKLNAELGKVNALKHENTQLKKKLAAAEAVKPEPKVEEKSLDPAPPARKKKGKKGGAAGSESSEQTPNVPSPEPVSKPDPVQEKELKAIQQANAELQSQLDTALTRIRQLEALLKKAEVAKTKALEKQQLEQATAENWKELSEGHSEESSRLREQLDESMSHASTLQNSVHRLEQNLAETKDQLRSQVQKRSSSPSMTSQTSNTSRFDTESLRMLRKLRGETAQLVQDLDTAKNYPGDPWNLVECTRNMIAAIDHDIEGMLLPLHREPEIPNPIPETYLPFSRNDFGLQTPMSMPRGREATPPLSAARPHNPAHARPLLPPGLADQSLGRASPKQPAPQHLPSPIGTGRPGRSANGLTPSPVQSAAQTVSLATATNGAMGGGGIGNGAAGVDWSIWTKR</sequence>
<feature type="compositionally biased region" description="Basic and acidic residues" evidence="2">
    <location>
        <begin position="371"/>
        <end position="382"/>
    </location>
</feature>
<proteinExistence type="predicted"/>
<gene>
    <name evidence="3" type="ORF">LTR24_004820</name>
</gene>
<feature type="compositionally biased region" description="Low complexity" evidence="2">
    <location>
        <begin position="647"/>
        <end position="658"/>
    </location>
</feature>
<feature type="compositionally biased region" description="Polar residues" evidence="2">
    <location>
        <begin position="696"/>
        <end position="707"/>
    </location>
</feature>
<feature type="compositionally biased region" description="Basic and acidic residues" evidence="2">
    <location>
        <begin position="83"/>
        <end position="94"/>
    </location>
</feature>
<organism evidence="3 4">
    <name type="scientific">Lithohypha guttulata</name>
    <dbReference type="NCBI Taxonomy" id="1690604"/>
    <lineage>
        <taxon>Eukaryota</taxon>
        <taxon>Fungi</taxon>
        <taxon>Dikarya</taxon>
        <taxon>Ascomycota</taxon>
        <taxon>Pezizomycotina</taxon>
        <taxon>Eurotiomycetes</taxon>
        <taxon>Chaetothyriomycetidae</taxon>
        <taxon>Chaetothyriales</taxon>
        <taxon>Trichomeriaceae</taxon>
        <taxon>Lithohypha</taxon>
    </lineage>
</organism>
<evidence type="ECO:0000256" key="2">
    <source>
        <dbReference type="SAM" id="MobiDB-lite"/>
    </source>
</evidence>
<feature type="compositionally biased region" description="Low complexity" evidence="2">
    <location>
        <begin position="533"/>
        <end position="546"/>
    </location>
</feature>
<dbReference type="Proteomes" id="UP001345013">
    <property type="component" value="Unassembled WGS sequence"/>
</dbReference>